<dbReference type="AlphaFoldDB" id="A0A7D7QEX1"/>
<dbReference type="Proteomes" id="UP000539710">
    <property type="component" value="Unassembled WGS sequence"/>
</dbReference>
<dbReference type="EMBL" id="CP059472">
    <property type="protein sequence ID" value="QMS98701.1"/>
    <property type="molecule type" value="Genomic_DNA"/>
</dbReference>
<reference evidence="4" key="2">
    <citation type="submission" date="2020-07" db="EMBL/GenBank/DDBJ databases">
        <title>Flavobacterium sp. xlx-214.</title>
        <authorList>
            <person name="Yang C."/>
        </authorList>
    </citation>
    <scope>NUCLEOTIDE SEQUENCE [LARGE SCALE GENOMIC DNA]</scope>
    <source>
        <strain evidence="4">CX-624</strain>
    </source>
</reference>
<reference evidence="2 3" key="1">
    <citation type="submission" date="2020-07" db="EMBL/GenBank/DDBJ databases">
        <title>Chryseobacterium sp.cx-624.</title>
        <authorList>
            <person name="Yang C."/>
        </authorList>
    </citation>
    <scope>NUCLEOTIDE SEQUENCE [LARGE SCALE GENOMIC DNA]</scope>
    <source>
        <strain evidence="3">cx-624</strain>
        <strain evidence="2">Cx-624</strain>
    </source>
</reference>
<dbReference type="RefSeq" id="WP_181886013.1">
    <property type="nucleotide sequence ID" value="NZ_CP059472.1"/>
</dbReference>
<accession>A0A7D7QEX1</accession>
<dbReference type="EMBL" id="JACEUX010000001">
    <property type="protein sequence ID" value="MBA5245900.1"/>
    <property type="molecule type" value="Genomic_DNA"/>
</dbReference>
<evidence type="ECO:0000313" key="1">
    <source>
        <dbReference type="EMBL" id="MBA5245900.1"/>
    </source>
</evidence>
<evidence type="ECO:0000313" key="3">
    <source>
        <dbReference type="Proteomes" id="UP000515349"/>
    </source>
</evidence>
<evidence type="ECO:0000313" key="2">
    <source>
        <dbReference type="EMBL" id="QMS98701.1"/>
    </source>
</evidence>
<sequence>MEWNLAYYLKNIHIPSVINEPLDILEKIFVKQIFKKHSRRETEQLIAELQSLAPYAKPFDLASFEYQVKQDLSEEIINWGVVIRRTAEAVRDTIGTEEFTAVINSVTEINNAFQDYLAIGYSQIKNASAVKKPKIVSKILEHLAFSYQDEKVALIVIDGLSWWQYMMLKEVLPAKITDDVIFSWIPSITQLSRQAIFRGCTPLPEYKQSPQSEEKLWKDFWKSKGTNEFEIAYLHQNFQEDRLHVLSKLALVYKDLDDKMHASTDYHDLKGLTENWIQRSNIRNDVQKLLANGFTVFLTSDHGNIQAQGWRNLTGREKLGTNKSGSRSQRHLEYTDQWLIDQLLSDNPGLTENVIKENQSLYFKNNFSFSSASSLVTHGGAHILEVLIPFVKISNEK</sequence>
<gene>
    <name evidence="2" type="ORF">H1R16_01435</name>
    <name evidence="1" type="ORF">H2507_01835</name>
</gene>
<name>A0A7D7QEX1_9FLAO</name>
<evidence type="ECO:0000313" key="4">
    <source>
        <dbReference type="Proteomes" id="UP000539710"/>
    </source>
</evidence>
<protein>
    <submittedName>
        <fullName evidence="2">PglZ domain-containing protein</fullName>
    </submittedName>
</protein>
<reference evidence="1" key="3">
    <citation type="submission" date="2020-07" db="EMBL/GenBank/DDBJ databases">
        <authorList>
            <person name="Yang C."/>
        </authorList>
    </citation>
    <scope>NUCLEOTIDE SEQUENCE</scope>
    <source>
        <strain evidence="1">Cx-624</strain>
    </source>
</reference>
<dbReference type="Pfam" id="PF08665">
    <property type="entry name" value="PglZ"/>
    <property type="match status" value="1"/>
</dbReference>
<dbReference type="Proteomes" id="UP000515349">
    <property type="component" value="Chromosome"/>
</dbReference>
<proteinExistence type="predicted"/>
<keyword evidence="4" id="KW-1185">Reference proteome</keyword>
<dbReference type="KEGG" id="cbau:H1R16_01435"/>
<organism evidence="2 3">
    <name type="scientific">Marnyiella aurantia</name>
    <dbReference type="NCBI Taxonomy" id="2758037"/>
    <lineage>
        <taxon>Bacteria</taxon>
        <taxon>Pseudomonadati</taxon>
        <taxon>Bacteroidota</taxon>
        <taxon>Flavobacteriia</taxon>
        <taxon>Flavobacteriales</taxon>
        <taxon>Weeksellaceae</taxon>
        <taxon>Marnyiella</taxon>
    </lineage>
</organism>